<dbReference type="GO" id="GO:0030436">
    <property type="term" value="P:asexual sporulation"/>
    <property type="evidence" value="ECO:0007669"/>
    <property type="project" value="UniProtKB-UniRule"/>
</dbReference>
<dbReference type="EMBL" id="BAUU01000014">
    <property type="protein sequence ID" value="GAE30888.1"/>
    <property type="molecule type" value="Genomic_DNA"/>
</dbReference>
<evidence type="ECO:0000256" key="3">
    <source>
        <dbReference type="SAM" id="MobiDB-lite"/>
    </source>
</evidence>
<keyword evidence="5" id="KW-1185">Reference proteome</keyword>
<dbReference type="Proteomes" id="UP000018895">
    <property type="component" value="Unassembled WGS sequence"/>
</dbReference>
<dbReference type="AlphaFoldDB" id="W4QGW8"/>
<proteinExistence type="predicted"/>
<gene>
    <name evidence="4" type="ORF">JCM9152_2315</name>
</gene>
<evidence type="ECO:0000313" key="5">
    <source>
        <dbReference type="Proteomes" id="UP000018895"/>
    </source>
</evidence>
<dbReference type="GO" id="GO:0030435">
    <property type="term" value="P:sporulation resulting in formation of a cellular spore"/>
    <property type="evidence" value="ECO:0007669"/>
    <property type="project" value="UniProtKB-KW"/>
</dbReference>
<reference evidence="4" key="1">
    <citation type="journal article" date="2014" name="Genome Announc.">
        <title>Draft Genome Sequences of Three Alkaliphilic Bacillus Strains, Bacillus wakoensis JCM 9140T, Bacillus akibai JCM 9157T, and Bacillus hemicellulosilyticus JCM 9152T.</title>
        <authorList>
            <person name="Yuki M."/>
            <person name="Oshima K."/>
            <person name="Suda W."/>
            <person name="Oshida Y."/>
            <person name="Kitamura K."/>
            <person name="Iida T."/>
            <person name="Hattori M."/>
            <person name="Ohkuma M."/>
        </authorList>
    </citation>
    <scope>NUCLEOTIDE SEQUENCE [LARGE SCALE GENOMIC DNA]</scope>
    <source>
        <strain evidence="4">JCM 9152</strain>
    </source>
</reference>
<accession>W4QGW8</accession>
<sequence>MVKKKSKHQVTSMTAKSAQGKDAGINSGYMQEAAGEPLTEMQRQNNKKTKKRQ</sequence>
<comment type="caution">
    <text evidence="4">The sequence shown here is derived from an EMBL/GenBank/DDBJ whole genome shotgun (WGS) entry which is preliminary data.</text>
</comment>
<evidence type="ECO:0000313" key="4">
    <source>
        <dbReference type="EMBL" id="GAE30888.1"/>
    </source>
</evidence>
<dbReference type="OrthoDB" id="2692139at2"/>
<evidence type="ECO:0000256" key="1">
    <source>
        <dbReference type="ARBA" id="ARBA00022969"/>
    </source>
</evidence>
<dbReference type="NCBIfam" id="TIGR02864">
    <property type="entry name" value="spore_sspO"/>
    <property type="match status" value="1"/>
</dbReference>
<keyword evidence="1" id="KW-0749">Sporulation</keyword>
<dbReference type="GO" id="GO:0042601">
    <property type="term" value="C:endospore-forming forespore"/>
    <property type="evidence" value="ECO:0007669"/>
    <property type="project" value="InterPro"/>
</dbReference>
<evidence type="ECO:0000256" key="2">
    <source>
        <dbReference type="NCBIfam" id="TIGR02864"/>
    </source>
</evidence>
<dbReference type="Pfam" id="PF08175">
    <property type="entry name" value="SspO"/>
    <property type="match status" value="1"/>
</dbReference>
<dbReference type="RefSeq" id="WP_035343949.1">
    <property type="nucleotide sequence ID" value="NZ_BAUU01000014.1"/>
</dbReference>
<name>W4QGW8_9BACI</name>
<feature type="region of interest" description="Disordered" evidence="3">
    <location>
        <begin position="1"/>
        <end position="53"/>
    </location>
</feature>
<dbReference type="InterPro" id="IPR012613">
    <property type="entry name" value="SASP_SspO"/>
</dbReference>
<dbReference type="STRING" id="1236971.JCM9152_2315"/>
<organism evidence="4 5">
    <name type="scientific">Halalkalibacter hemicellulosilyticusJCM 9152</name>
    <dbReference type="NCBI Taxonomy" id="1236971"/>
    <lineage>
        <taxon>Bacteria</taxon>
        <taxon>Bacillati</taxon>
        <taxon>Bacillota</taxon>
        <taxon>Bacilli</taxon>
        <taxon>Bacillales</taxon>
        <taxon>Bacillaceae</taxon>
        <taxon>Halalkalibacter</taxon>
    </lineage>
</organism>
<protein>
    <recommendedName>
        <fullName evidence="2">Small acid-soluble spore protein O</fullName>
    </recommendedName>
</protein>